<evidence type="ECO:0000313" key="1">
    <source>
        <dbReference type="EMBL" id="RDE99749.1"/>
    </source>
</evidence>
<gene>
    <name evidence="1" type="ORF">DPV98_10505</name>
</gene>
<evidence type="ECO:0000313" key="2">
    <source>
        <dbReference type="Proteomes" id="UP000253999"/>
    </source>
</evidence>
<name>A0A369Z5W8_HAEPH</name>
<organism evidence="1 2">
    <name type="scientific">Haemophilus parahaemolyticus</name>
    <dbReference type="NCBI Taxonomy" id="735"/>
    <lineage>
        <taxon>Bacteria</taxon>
        <taxon>Pseudomonadati</taxon>
        <taxon>Pseudomonadota</taxon>
        <taxon>Gammaproteobacteria</taxon>
        <taxon>Pasteurellales</taxon>
        <taxon>Pasteurellaceae</taxon>
        <taxon>Haemophilus</taxon>
    </lineage>
</organism>
<proteinExistence type="predicted"/>
<dbReference type="Proteomes" id="UP000253999">
    <property type="component" value="Unassembled WGS sequence"/>
</dbReference>
<dbReference type="EMBL" id="QEQD01000015">
    <property type="protein sequence ID" value="RDE99749.1"/>
    <property type="molecule type" value="Genomic_DNA"/>
</dbReference>
<comment type="caution">
    <text evidence="1">The sequence shown here is derived from an EMBL/GenBank/DDBJ whole genome shotgun (WGS) entry which is preliminary data.</text>
</comment>
<dbReference type="Gene3D" id="3.30.2000.20">
    <property type="match status" value="1"/>
</dbReference>
<dbReference type="RefSeq" id="WP_111313692.1">
    <property type="nucleotide sequence ID" value="NZ_CALIFA010000086.1"/>
</dbReference>
<dbReference type="Pfam" id="PF13554">
    <property type="entry name" value="Phage_tail_terminator_5"/>
    <property type="match status" value="1"/>
</dbReference>
<dbReference type="InterPro" id="IPR025395">
    <property type="entry name" value="Phage_tail_terminator-like"/>
</dbReference>
<dbReference type="STRING" id="735.B0185_01750"/>
<accession>A0A369Z5W8</accession>
<sequence>MKPQIRRILESHLAKLDAFPTAWEGVKTEPKLPYQAVYLTVNTAKTSTISDKPLATETGFLQLTLFFDNGQGTKAIEQRASQLRQHFYGLSVVESHIQLIIHHPPQIGGLFLSGNSLALPITIPFTAYQLEDNDGKLTRDTAFGGTV</sequence>
<protein>
    <submittedName>
        <fullName evidence="1">Uncharacterized protein</fullName>
    </submittedName>
</protein>
<dbReference type="AlphaFoldDB" id="A0A369Z5W8"/>
<reference evidence="1 2" key="1">
    <citation type="submission" date="2018-05" db="EMBL/GenBank/DDBJ databases">
        <title>Draft Genome Sequences for a Diverse set of 7 Haemophilus Species.</title>
        <authorList>
            <person name="Nichols M."/>
            <person name="Topaz N."/>
            <person name="Wang X."/>
            <person name="Wang X."/>
            <person name="Boxrud D."/>
        </authorList>
    </citation>
    <scope>NUCLEOTIDE SEQUENCE [LARGE SCALE GENOMIC DNA]</scope>
    <source>
        <strain evidence="1 2">C2010039593</strain>
    </source>
</reference>